<evidence type="ECO:0000313" key="2">
    <source>
        <dbReference type="Proteomes" id="UP001234178"/>
    </source>
</evidence>
<evidence type="ECO:0000313" key="1">
    <source>
        <dbReference type="EMBL" id="KAK4026183.1"/>
    </source>
</evidence>
<reference evidence="1 2" key="1">
    <citation type="journal article" date="2023" name="Nucleic Acids Res.">
        <title>The hologenome of Daphnia magna reveals possible DNA methylation and microbiome-mediated evolution of the host genome.</title>
        <authorList>
            <person name="Chaturvedi A."/>
            <person name="Li X."/>
            <person name="Dhandapani V."/>
            <person name="Marshall H."/>
            <person name="Kissane S."/>
            <person name="Cuenca-Cambronero M."/>
            <person name="Asole G."/>
            <person name="Calvet F."/>
            <person name="Ruiz-Romero M."/>
            <person name="Marangio P."/>
            <person name="Guigo R."/>
            <person name="Rago D."/>
            <person name="Mirbahai L."/>
            <person name="Eastwood N."/>
            <person name="Colbourne J.K."/>
            <person name="Zhou J."/>
            <person name="Mallon E."/>
            <person name="Orsini L."/>
        </authorList>
    </citation>
    <scope>NUCLEOTIDE SEQUENCE [LARGE SCALE GENOMIC DNA]</scope>
    <source>
        <strain evidence="1">LRV0_1</strain>
    </source>
</reference>
<keyword evidence="2" id="KW-1185">Reference proteome</keyword>
<dbReference type="EMBL" id="JAOYFB010000038">
    <property type="protein sequence ID" value="KAK4026183.1"/>
    <property type="molecule type" value="Genomic_DNA"/>
</dbReference>
<gene>
    <name evidence="1" type="ORF">OUZ56_015200</name>
</gene>
<dbReference type="Proteomes" id="UP001234178">
    <property type="component" value="Unassembled WGS sequence"/>
</dbReference>
<organism evidence="1 2">
    <name type="scientific">Daphnia magna</name>
    <dbReference type="NCBI Taxonomy" id="35525"/>
    <lineage>
        <taxon>Eukaryota</taxon>
        <taxon>Metazoa</taxon>
        <taxon>Ecdysozoa</taxon>
        <taxon>Arthropoda</taxon>
        <taxon>Crustacea</taxon>
        <taxon>Branchiopoda</taxon>
        <taxon>Diplostraca</taxon>
        <taxon>Cladocera</taxon>
        <taxon>Anomopoda</taxon>
        <taxon>Daphniidae</taxon>
        <taxon>Daphnia</taxon>
    </lineage>
</organism>
<accession>A0ABR0AM41</accession>
<comment type="caution">
    <text evidence="1">The sequence shown here is derived from an EMBL/GenBank/DDBJ whole genome shotgun (WGS) entry which is preliminary data.</text>
</comment>
<sequence>MLCELITAFPTVSFSKEVTLKSRHLTHVIGGRVNGNELRGSCPSDAPKTLFVVVYAQLLYIYIQREQRH</sequence>
<proteinExistence type="predicted"/>
<name>A0ABR0AM41_9CRUS</name>
<protein>
    <submittedName>
        <fullName evidence="1">Uncharacterized protein</fullName>
    </submittedName>
</protein>